<gene>
    <name evidence="1" type="ORF">LAFE_0E00826G</name>
</gene>
<evidence type="ECO:0000313" key="2">
    <source>
        <dbReference type="Proteomes" id="UP000190831"/>
    </source>
</evidence>
<proteinExistence type="predicted"/>
<dbReference type="AlphaFoldDB" id="A0A1G4MCD8"/>
<dbReference type="GO" id="GO:0008080">
    <property type="term" value="F:N-acetyltransferase activity"/>
    <property type="evidence" value="ECO:0007669"/>
    <property type="project" value="TreeGrafter"/>
</dbReference>
<dbReference type="InterPro" id="IPR010828">
    <property type="entry name" value="Atf2/Sli1-like"/>
</dbReference>
<dbReference type="Proteomes" id="UP000190831">
    <property type="component" value="Chromosome E"/>
</dbReference>
<sequence>MPSFVREPLRNLTSVEKRICIETINGERNGVVFSAAYSKGNGREETWNDDATLLTVRDQRLTSSLVYQALSSMIRDNVELFTTINECMQFEPVLQITVDDVIRKVEFESYKDELVNCHNGIPPYLLRHIFDKSKFSLGKQQPLWELFIVDETMVVFHGHDVLFDIFAAANFHKLFLRSLNSLTASEAPVSDCLFKYKAGSGILQKSIFENPKLHLPAIASDLFQLQTRAFFKSVYNLTVKKPLEFLESGQTGTAKSYQSHYTDILSGTRDLCGTIIFGNISPDRFQSLKKIINRENICLRSFICAIVLLCLKPLVRKFDGSITFSVPVDLRDSIPWSTPFGLYYKDILIDCPLSLINDRIFKGLNVYNGYDPSNVKPSERDPAFEESLLEYQFRESVSYVSGCLKQRMRTWERCQFNDDDIKRMKFTKSESRKTVKSKIIEINDVTNQQFCTAEEMTYHIKDVCLTSSRNSDAFMSISYCYSDEFGLNICIHYPEGYAMETFVECFQSFMEELSRIQ</sequence>
<dbReference type="PANTHER" id="PTHR28037:SF2">
    <property type="entry name" value="ACR018CP"/>
    <property type="match status" value="1"/>
</dbReference>
<evidence type="ECO:0000313" key="1">
    <source>
        <dbReference type="EMBL" id="SCW01492.1"/>
    </source>
</evidence>
<dbReference type="InterPro" id="IPR052058">
    <property type="entry name" value="Alcohol_O-acetyltransferase"/>
</dbReference>
<dbReference type="OrthoDB" id="4040999at2759"/>
<reference evidence="2" key="1">
    <citation type="submission" date="2016-03" db="EMBL/GenBank/DDBJ databases">
        <authorList>
            <person name="Devillers H."/>
        </authorList>
    </citation>
    <scope>NUCLEOTIDE SEQUENCE [LARGE SCALE GENOMIC DNA]</scope>
</reference>
<keyword evidence="2" id="KW-1185">Reference proteome</keyword>
<name>A0A1G4MCD8_LACFM</name>
<dbReference type="Pfam" id="PF07247">
    <property type="entry name" value="AATase"/>
    <property type="match status" value="1"/>
</dbReference>
<dbReference type="OMA" id="MRAWRRN"/>
<organism evidence="1 2">
    <name type="scientific">Lachancea fermentati</name>
    <name type="common">Zygosaccharomyces fermentati</name>
    <dbReference type="NCBI Taxonomy" id="4955"/>
    <lineage>
        <taxon>Eukaryota</taxon>
        <taxon>Fungi</taxon>
        <taxon>Dikarya</taxon>
        <taxon>Ascomycota</taxon>
        <taxon>Saccharomycotina</taxon>
        <taxon>Saccharomycetes</taxon>
        <taxon>Saccharomycetales</taxon>
        <taxon>Saccharomycetaceae</taxon>
        <taxon>Lachancea</taxon>
    </lineage>
</organism>
<protein>
    <submittedName>
        <fullName evidence="1">LAFE_0E00826g1_1</fullName>
    </submittedName>
</protein>
<dbReference type="EMBL" id="LT598488">
    <property type="protein sequence ID" value="SCW01492.1"/>
    <property type="molecule type" value="Genomic_DNA"/>
</dbReference>
<accession>A0A1G4MCD8</accession>
<dbReference type="PANTHER" id="PTHR28037">
    <property type="entry name" value="ALCOHOL O-ACETYLTRANSFERASE 1-RELATED"/>
    <property type="match status" value="1"/>
</dbReference>